<dbReference type="OrthoDB" id="9768177at2"/>
<proteinExistence type="inferred from homology"/>
<dbReference type="InterPro" id="IPR008969">
    <property type="entry name" value="CarboxyPept-like_regulatory"/>
</dbReference>
<comment type="similarity">
    <text evidence="2">Belongs to the TonB-dependent receptor family.</text>
</comment>
<keyword evidence="2" id="KW-0998">Cell outer membrane</keyword>
<name>A0A351E5J5_9BACT</name>
<dbReference type="Proteomes" id="UP000448908">
    <property type="component" value="Unassembled WGS sequence"/>
</dbReference>
<evidence type="ECO:0000256" key="3">
    <source>
        <dbReference type="SAM" id="SignalP"/>
    </source>
</evidence>
<keyword evidence="9" id="KW-0675">Receptor</keyword>
<evidence type="ECO:0000313" key="6">
    <source>
        <dbReference type="EMBL" id="MTU40015.1"/>
    </source>
</evidence>
<evidence type="ECO:0000313" key="7">
    <source>
        <dbReference type="EMBL" id="MTU68180.1"/>
    </source>
</evidence>
<dbReference type="Proteomes" id="UP000482671">
    <property type="component" value="Unassembled WGS sequence"/>
</dbReference>
<dbReference type="GeneID" id="49204004"/>
<keyword evidence="2" id="KW-0813">Transport</keyword>
<dbReference type="Proteomes" id="UP000286260">
    <property type="component" value="Unassembled WGS sequence"/>
</dbReference>
<dbReference type="GO" id="GO:0009279">
    <property type="term" value="C:cell outer membrane"/>
    <property type="evidence" value="ECO:0007669"/>
    <property type="project" value="UniProtKB-SubCell"/>
</dbReference>
<dbReference type="Gene3D" id="2.60.40.1120">
    <property type="entry name" value="Carboxypeptidase-like, regulatory domain"/>
    <property type="match status" value="1"/>
</dbReference>
<dbReference type="NCBIfam" id="TIGR04057">
    <property type="entry name" value="SusC_RagA_signa"/>
    <property type="match status" value="1"/>
</dbReference>
<dbReference type="InterPro" id="IPR023997">
    <property type="entry name" value="TonB-dep_OMP_SusC/RagA_CS"/>
</dbReference>
<dbReference type="SUPFAM" id="SSF49464">
    <property type="entry name" value="Carboxypeptidase regulatory domain-like"/>
    <property type="match status" value="1"/>
</dbReference>
<dbReference type="EMBL" id="WNDA01000004">
    <property type="protein sequence ID" value="MTU68180.1"/>
    <property type="molecule type" value="Genomic_DNA"/>
</dbReference>
<evidence type="ECO:0000313" key="8">
    <source>
        <dbReference type="EMBL" id="MTV02928.1"/>
    </source>
</evidence>
<dbReference type="GO" id="GO:0015344">
    <property type="term" value="F:siderophore uptake transmembrane transporter activity"/>
    <property type="evidence" value="ECO:0007669"/>
    <property type="project" value="TreeGrafter"/>
</dbReference>
<keyword evidence="2" id="KW-0812">Transmembrane</keyword>
<evidence type="ECO:0000313" key="12">
    <source>
        <dbReference type="Proteomes" id="UP000448908"/>
    </source>
</evidence>
<feature type="signal peptide" evidence="3">
    <location>
        <begin position="1"/>
        <end position="23"/>
    </location>
</feature>
<evidence type="ECO:0000256" key="2">
    <source>
        <dbReference type="PROSITE-ProRule" id="PRU01360"/>
    </source>
</evidence>
<reference evidence="9 10" key="1">
    <citation type="submission" date="2018-08" db="EMBL/GenBank/DDBJ databases">
        <title>A genome reference for cultivated species of the human gut microbiota.</title>
        <authorList>
            <person name="Zou Y."/>
            <person name="Xue W."/>
            <person name="Luo G."/>
        </authorList>
    </citation>
    <scope>NUCLEOTIDE SEQUENCE [LARGE SCALE GENOMIC DNA]</scope>
    <source>
        <strain evidence="9 10">AM34-17</strain>
    </source>
</reference>
<evidence type="ECO:0000313" key="13">
    <source>
        <dbReference type="Proteomes" id="UP000482671"/>
    </source>
</evidence>
<evidence type="ECO:0000256" key="1">
    <source>
        <dbReference type="ARBA" id="ARBA00022729"/>
    </source>
</evidence>
<evidence type="ECO:0000313" key="11">
    <source>
        <dbReference type="Proteomes" id="UP000434916"/>
    </source>
</evidence>
<reference evidence="5" key="3">
    <citation type="submission" date="2022-01" db="EMBL/GenBank/DDBJ databases">
        <title>Novel bile acid biosynthetic pathways are enriched in the microbiome of centenarians.</title>
        <authorList>
            <person name="Sato Y."/>
            <person name="Atarashi K."/>
            <person name="Plichta R.D."/>
            <person name="Arai Y."/>
            <person name="Sasajima S."/>
            <person name="Kearney M.S."/>
            <person name="Suda W."/>
            <person name="Takeshita K."/>
            <person name="Sasaki T."/>
            <person name="Okamoto S."/>
            <person name="Skelly N.A."/>
            <person name="Okamura Y."/>
            <person name="Vlamakis H."/>
            <person name="Li Y."/>
            <person name="Tanoue T."/>
            <person name="Takei H."/>
            <person name="Nittono H."/>
            <person name="Narushima S."/>
            <person name="Irie J."/>
            <person name="Itoh H."/>
            <person name="Moriya K."/>
            <person name="Sugiura Y."/>
            <person name="Suematsu M."/>
            <person name="Moritoki N."/>
            <person name="Shibata S."/>
            <person name="Littman R.D."/>
            <person name="Fischbach A.M."/>
            <person name="Uwamino Y."/>
            <person name="Inoue T."/>
            <person name="Honda A."/>
            <person name="Hattori M."/>
            <person name="Murai T."/>
            <person name="Xavier J.R."/>
            <person name="Hirose N."/>
            <person name="Honda K."/>
        </authorList>
    </citation>
    <scope>NUCLEOTIDE SEQUENCE</scope>
    <source>
        <strain evidence="5">CE91-St3</strain>
    </source>
</reference>
<dbReference type="EMBL" id="QSII01000004">
    <property type="protein sequence ID" value="RHC88559.1"/>
    <property type="molecule type" value="Genomic_DNA"/>
</dbReference>
<dbReference type="PANTHER" id="PTHR30069:SF29">
    <property type="entry name" value="HEMOGLOBIN AND HEMOGLOBIN-HAPTOGLOBIN-BINDING PROTEIN 1-RELATED"/>
    <property type="match status" value="1"/>
</dbReference>
<protein>
    <submittedName>
        <fullName evidence="5">SusC/RagA family TonB-linked outer membrane protein</fullName>
    </submittedName>
    <submittedName>
        <fullName evidence="9">TonB-dependent receptor</fullName>
    </submittedName>
</protein>
<dbReference type="PROSITE" id="PS00018">
    <property type="entry name" value="EF_HAND_1"/>
    <property type="match status" value="1"/>
</dbReference>
<evidence type="ECO:0000259" key="4">
    <source>
        <dbReference type="Pfam" id="PF07715"/>
    </source>
</evidence>
<organism evidence="9 10">
    <name type="scientific">Parabacteroides merdae</name>
    <dbReference type="NCBI Taxonomy" id="46503"/>
    <lineage>
        <taxon>Bacteria</taxon>
        <taxon>Pseudomonadati</taxon>
        <taxon>Bacteroidota</taxon>
        <taxon>Bacteroidia</taxon>
        <taxon>Bacteroidales</taxon>
        <taxon>Tannerellaceae</taxon>
        <taxon>Parabacteroides</taxon>
    </lineage>
</organism>
<keyword evidence="1 3" id="KW-0732">Signal</keyword>
<dbReference type="Proteomes" id="UP001055114">
    <property type="component" value="Unassembled WGS sequence"/>
</dbReference>
<dbReference type="SUPFAM" id="SSF56935">
    <property type="entry name" value="Porins"/>
    <property type="match status" value="1"/>
</dbReference>
<feature type="chain" id="PRO_5044584866" evidence="3">
    <location>
        <begin position="24"/>
        <end position="1056"/>
    </location>
</feature>
<dbReference type="PROSITE" id="PS52016">
    <property type="entry name" value="TONB_DEPENDENT_REC_3"/>
    <property type="match status" value="1"/>
</dbReference>
<keyword evidence="2" id="KW-1134">Transmembrane beta strand</keyword>
<dbReference type="InterPro" id="IPR023996">
    <property type="entry name" value="TonB-dep_OMP_SusC/RagA"/>
</dbReference>
<sequence length="1056" mass="118361">MKKEPVFATLVLLSVMTSPTIMATPWHSNTKVGPESIVTKTSSKQNYVNAKTVKGTVVDENGIPIIGANIVVAGTTHGTVTDIDGNFTLEGVNNGDKLTISYIGYIEQSLVVNQNSEYKIVLKEDSQSLDEVVVVGYGTQKKVNLTGAVAAIGADEIIQAPVANISNALAGRLPGIRVQNTGGTPGAESSVDIRGFGKPLILVDGVEQPGFQVDPNEIESISVLKDASAAIYGVKAGNGVVLITTKKGAEGKAQITYNGSIGWQNFTSYPDMVDAAGYAELTDEDAINRGNAPVYGPDKLALFREGTQEGYKSYDWKDILTRKNAPQTQHNINVNGGTEKVKYFMSVGYLNQEGLYATKDINFSRYNFRSNISAKISKYLTADAQLSGHVQDKMAPYDDDTYIIHGITRMHPYYSPYANDEEGKHYGLTNFQNPLARSDADVSGYRKERKKLFNGVFSLKYDMPFIPGLSAKVLFSYLTKVEEFKTFAKEFKLYSYDKESGKYNTVFTGNSPSNLTRKDYTQEQNMLQFSLNYNRTFLDKHNVQALFLYEQREDLDDYLQAYRQFAIDALDQINSGSDKNKNNAGVASELANASFVGRINYDYASKYLFEFSFREDGSAKFYKNNRWGFFPSVSVGWRLSEESFIKNNTQIFDNLKIRASYGVMGDDQFLDSSGNPQVLPFQYLTGYNYPGGTNYIFGSDVVNSLITKGLANTEYSWLTSKILNVGFDASLWNRKLEASVDVFYRKRDGLFAYRSGSLPNTFGASFPQENLNSDDFRGFELVLGHTNTVGDWTYSVKGNMSFTRAKNRHIEQADPINSYKNWTSNFSDRWNNMSFGYKCVGQFQDQEDINNWAIQDDAGNTTMMPGDLKYEDFNGDGVIDNNDIQPITRSNTPEIYFGLDLSASWKGFDFSLLMQGATNYNVYMSGCLGNAMFNGSNTLECFMDRWHREDLYDPESAWIPGKYPSTWNSGKPSNTRVSTFNHISSYYLRVKNIEFGYTFPKEWLSKVYVERLRLYVSGNNVLTFDNLPFGDPEAPSSDRILYPQLKIWNIGVNVTF</sequence>
<dbReference type="RefSeq" id="WP_005633317.1">
    <property type="nucleotide sequence ID" value="NZ_BAABYG010000001.1"/>
</dbReference>
<reference evidence="11 12" key="2">
    <citation type="journal article" date="2019" name="Nat. Med.">
        <title>A library of human gut bacterial isolates paired with longitudinal multiomics data enables mechanistic microbiome research.</title>
        <authorList>
            <person name="Poyet M."/>
            <person name="Groussin M."/>
            <person name="Gibbons S.M."/>
            <person name="Avila-Pacheco J."/>
            <person name="Jiang X."/>
            <person name="Kearney S.M."/>
            <person name="Perrotta A.R."/>
            <person name="Berdy B."/>
            <person name="Zhao S."/>
            <person name="Lieberman T.D."/>
            <person name="Swanson P.K."/>
            <person name="Smith M."/>
            <person name="Roesemann S."/>
            <person name="Alexander J.E."/>
            <person name="Rich S.A."/>
            <person name="Livny J."/>
            <person name="Vlamakis H."/>
            <person name="Clish C."/>
            <person name="Bullock K."/>
            <person name="Deik A."/>
            <person name="Scott J."/>
            <person name="Pierce K.A."/>
            <person name="Xavier R.J."/>
            <person name="Alm E.J."/>
        </authorList>
    </citation>
    <scope>NUCLEOTIDE SEQUENCE [LARGE SCALE GENOMIC DNA]</scope>
    <source>
        <strain evidence="8 13">BIOML-A11</strain>
        <strain evidence="7 12">BIOML-A16</strain>
        <strain evidence="6 11">BIOML-A29</strain>
    </source>
</reference>
<keyword evidence="2" id="KW-0472">Membrane</keyword>
<comment type="caution">
    <text evidence="9">The sequence shown here is derived from an EMBL/GenBank/DDBJ whole genome shotgun (WGS) entry which is preliminary data.</text>
</comment>
<dbReference type="InterPro" id="IPR037066">
    <property type="entry name" value="Plug_dom_sf"/>
</dbReference>
<dbReference type="STRING" id="46503.ERS852463_01233"/>
<dbReference type="FunFam" id="2.60.40.1120:FF:000003">
    <property type="entry name" value="Outer membrane protein Omp121"/>
    <property type="match status" value="1"/>
</dbReference>
<dbReference type="Pfam" id="PF13715">
    <property type="entry name" value="CarbopepD_reg_2"/>
    <property type="match status" value="1"/>
</dbReference>
<dbReference type="InterPro" id="IPR018247">
    <property type="entry name" value="EF_Hand_1_Ca_BS"/>
</dbReference>
<comment type="subcellular location">
    <subcellularLocation>
        <location evidence="2">Cell outer membrane</location>
        <topology evidence="2">Multi-pass membrane protein</topology>
    </subcellularLocation>
</comment>
<evidence type="ECO:0000313" key="10">
    <source>
        <dbReference type="Proteomes" id="UP000286260"/>
    </source>
</evidence>
<dbReference type="EMBL" id="WNCN01000013">
    <property type="protein sequence ID" value="MTU40015.1"/>
    <property type="molecule type" value="Genomic_DNA"/>
</dbReference>
<gene>
    <name evidence="5" type="ORF">CE91St3_20840</name>
    <name evidence="9" type="ORF">DW828_04200</name>
    <name evidence="6" type="ORF">GMD82_11150</name>
    <name evidence="7" type="ORF">GMD92_03565</name>
    <name evidence="8" type="ORF">GME02_15045</name>
</gene>
<evidence type="ECO:0000313" key="5">
    <source>
        <dbReference type="EMBL" id="GKH72221.1"/>
    </source>
</evidence>
<dbReference type="Gene3D" id="2.170.130.10">
    <property type="entry name" value="TonB-dependent receptor, plug domain"/>
    <property type="match status" value="1"/>
</dbReference>
<dbReference type="Pfam" id="PF07715">
    <property type="entry name" value="Plug"/>
    <property type="match status" value="1"/>
</dbReference>
<dbReference type="AlphaFoldDB" id="A0A351E5J5"/>
<feature type="domain" description="TonB-dependent receptor plug" evidence="4">
    <location>
        <begin position="142"/>
        <end position="240"/>
    </location>
</feature>
<dbReference type="PANTHER" id="PTHR30069">
    <property type="entry name" value="TONB-DEPENDENT OUTER MEMBRANE RECEPTOR"/>
    <property type="match status" value="1"/>
</dbReference>
<accession>A0A351E5J5</accession>
<dbReference type="EMBL" id="BQNZ01000002">
    <property type="protein sequence ID" value="GKH72221.1"/>
    <property type="molecule type" value="Genomic_DNA"/>
</dbReference>
<dbReference type="InterPro" id="IPR039426">
    <property type="entry name" value="TonB-dep_rcpt-like"/>
</dbReference>
<dbReference type="GO" id="GO:0044718">
    <property type="term" value="P:siderophore transmembrane transport"/>
    <property type="evidence" value="ECO:0007669"/>
    <property type="project" value="TreeGrafter"/>
</dbReference>
<keyword evidence="11" id="KW-1185">Reference proteome</keyword>
<dbReference type="Proteomes" id="UP000434916">
    <property type="component" value="Unassembled WGS sequence"/>
</dbReference>
<dbReference type="NCBIfam" id="TIGR04056">
    <property type="entry name" value="OMP_RagA_SusC"/>
    <property type="match status" value="1"/>
</dbReference>
<evidence type="ECO:0000313" key="9">
    <source>
        <dbReference type="EMBL" id="RHC88559.1"/>
    </source>
</evidence>
<dbReference type="InterPro" id="IPR012910">
    <property type="entry name" value="Plug_dom"/>
</dbReference>
<dbReference type="EMBL" id="WNDD01000017">
    <property type="protein sequence ID" value="MTV02928.1"/>
    <property type="molecule type" value="Genomic_DNA"/>
</dbReference>